<protein>
    <submittedName>
        <fullName evidence="1">Uncharacterized protein</fullName>
    </submittedName>
</protein>
<evidence type="ECO:0000313" key="1">
    <source>
        <dbReference type="EMBL" id="KYC64507.1"/>
    </source>
</evidence>
<sequence>MAGKKCRVIFFAYLCPNLIIYACANKHTQLRLPPASFIFGFFSFQTNPNHLIGSSKKSFHSPNILYYNNIIIRKYPV</sequence>
<name>A0A150K4I0_HEYCO</name>
<dbReference type="Proteomes" id="UP000075304">
    <property type="component" value="Unassembled WGS sequence"/>
</dbReference>
<comment type="caution">
    <text evidence="1">The sequence shown here is derived from an EMBL/GenBank/DDBJ whole genome shotgun (WGS) entry which is preliminary data.</text>
</comment>
<dbReference type="EMBL" id="LQYI01000099">
    <property type="protein sequence ID" value="KYC64507.1"/>
    <property type="molecule type" value="Genomic_DNA"/>
</dbReference>
<evidence type="ECO:0000313" key="2">
    <source>
        <dbReference type="Proteomes" id="UP000075304"/>
    </source>
</evidence>
<gene>
    <name evidence="1" type="ORF">B4099_1023</name>
</gene>
<accession>A0A150K4I0</accession>
<reference evidence="1 2" key="1">
    <citation type="submission" date="2016-01" db="EMBL/GenBank/DDBJ databases">
        <title>Genome Sequences of Twelve Sporeforming Bacillus Species Isolated from Foods.</title>
        <authorList>
            <person name="Berendsen E.M."/>
            <person name="Wells-Bennik M.H."/>
            <person name="Krawcyk A.O."/>
            <person name="De Jong A."/>
            <person name="Holsappel S."/>
            <person name="Eijlander R.T."/>
            <person name="Kuipers O.P."/>
        </authorList>
    </citation>
    <scope>NUCLEOTIDE SEQUENCE [LARGE SCALE GENOMIC DNA]</scope>
    <source>
        <strain evidence="1 2">B4099</strain>
    </source>
</reference>
<dbReference type="PATRIC" id="fig|1398.25.peg.613"/>
<dbReference type="PROSITE" id="PS51257">
    <property type="entry name" value="PROKAR_LIPOPROTEIN"/>
    <property type="match status" value="1"/>
</dbReference>
<organism evidence="1 2">
    <name type="scientific">Heyndrickxia coagulans</name>
    <name type="common">Weizmannia coagulans</name>
    <dbReference type="NCBI Taxonomy" id="1398"/>
    <lineage>
        <taxon>Bacteria</taxon>
        <taxon>Bacillati</taxon>
        <taxon>Bacillota</taxon>
        <taxon>Bacilli</taxon>
        <taxon>Bacillales</taxon>
        <taxon>Bacillaceae</taxon>
        <taxon>Heyndrickxia</taxon>
    </lineage>
</organism>
<proteinExistence type="predicted"/>
<dbReference type="AlphaFoldDB" id="A0A150K4I0"/>